<dbReference type="Pfam" id="PF00652">
    <property type="entry name" value="Ricin_B_lectin"/>
    <property type="match status" value="1"/>
</dbReference>
<sequence>MPPVRRTLHALLTASALLALPLANSPAATAAAPPAAPSTPAAAPLLAATPPMGWNDWAHYQCGITEQTITGNADALVSSGLAAKGYTTVTVDDCWMAGSRDSAGNLVADPVKFPHGMAWLGAYLHGKGLKFGIYEDAGSSTCGGYPGSGRPQGGGADHFVQDAASFAAWGVDYLKLDGCNVYVAAGQSQEAAYRQAYDAQAAALAGSGRAITFSESAPAYFQSGEWGSPSWFSVLGWVGQDGQLWREGYDIATFDASRPNTSRWSSVLSNYGYNRWIGRYAKPGNWNDPDFLIAGDGGLSDEESRSQVALWSMMAAPMILSSNVAQLTPAGLAALGNTDLIALDQDSLGRQASVASSNASTDVLVRPLANGDRAVAVLNRSASAAALSVPLADAGLANCTVTAKNLWTGAGSTVSSALTATVPAHGTAVWRLTPNGCAAAVPTGQLTGNGAKCADDSGSATTDGNPVILYTCTGNANQRWSLPGDGTVRTLGKCLTASGTAAGSWAVLSGCTGATTQQWSYRGDGTLANTASALCLDVYGGGTADATRLDIWTCGSHQSNQAWSLPG</sequence>
<evidence type="ECO:0000256" key="11">
    <source>
        <dbReference type="SAM" id="SignalP"/>
    </source>
</evidence>
<dbReference type="GO" id="GO:0005975">
    <property type="term" value="P:carbohydrate metabolic process"/>
    <property type="evidence" value="ECO:0007669"/>
    <property type="project" value="InterPro"/>
</dbReference>
<comment type="function">
    <text evidence="1">Hydrolyzes a variety of simple alpha-D-galactoside as well as more complex molecules such as oligosaccharides and polysaccharides.</text>
</comment>
<evidence type="ECO:0000256" key="8">
    <source>
        <dbReference type="ARBA" id="ARBA00023180"/>
    </source>
</evidence>
<dbReference type="GO" id="GO:0030246">
    <property type="term" value="F:carbohydrate binding"/>
    <property type="evidence" value="ECO:0007669"/>
    <property type="project" value="UniProtKB-KW"/>
</dbReference>
<dbReference type="PANTHER" id="PTHR11452">
    <property type="entry name" value="ALPHA-GALACTOSIDASE/ALPHA-N-ACETYLGALACTOSAMINIDASE"/>
    <property type="match status" value="1"/>
</dbReference>
<dbReference type="GO" id="GO:0005576">
    <property type="term" value="C:extracellular region"/>
    <property type="evidence" value="ECO:0007669"/>
    <property type="project" value="UniProtKB-SubCell"/>
</dbReference>
<evidence type="ECO:0000256" key="4">
    <source>
        <dbReference type="ARBA" id="ARBA00022525"/>
    </source>
</evidence>
<dbReference type="Pfam" id="PF17801">
    <property type="entry name" value="Melibiase_C"/>
    <property type="match status" value="1"/>
</dbReference>
<keyword evidence="7 10" id="KW-0378">Hydrolase</keyword>
<dbReference type="Gene3D" id="2.80.10.50">
    <property type="match status" value="2"/>
</dbReference>
<dbReference type="Gene3D" id="3.20.20.70">
    <property type="entry name" value="Aldolase class I"/>
    <property type="match status" value="1"/>
</dbReference>
<accession>A0A2V4NXU9</accession>
<dbReference type="InterPro" id="IPR000772">
    <property type="entry name" value="Ricin_B_lectin"/>
</dbReference>
<dbReference type="InterPro" id="IPR013785">
    <property type="entry name" value="Aldolase_TIM"/>
</dbReference>
<reference evidence="13 14" key="1">
    <citation type="submission" date="2018-03" db="EMBL/GenBank/DDBJ databases">
        <title>Bioinformatic expansion and discovery of thiopeptide antibiotics.</title>
        <authorList>
            <person name="Schwalen C.J."/>
            <person name="Hudson G.A."/>
            <person name="Mitchell D.A."/>
        </authorList>
    </citation>
    <scope>NUCLEOTIDE SEQUENCE [LARGE SCALE GENOMIC DNA]</scope>
    <source>
        <strain evidence="13 14">ATCC 21389</strain>
    </source>
</reference>
<dbReference type="InterPro" id="IPR041233">
    <property type="entry name" value="Melibiase_C"/>
</dbReference>
<dbReference type="AlphaFoldDB" id="A0A2V4NXU9"/>
<keyword evidence="4" id="KW-0964">Secreted</keyword>
<keyword evidence="5 11" id="KW-0732">Signal</keyword>
<dbReference type="InterPro" id="IPR002241">
    <property type="entry name" value="Glyco_hydro_27"/>
</dbReference>
<keyword evidence="9 10" id="KW-0326">Glycosidase</keyword>
<dbReference type="InterPro" id="IPR013780">
    <property type="entry name" value="Glyco_hydro_b"/>
</dbReference>
<keyword evidence="8" id="KW-0325">Glycoprotein</keyword>
<dbReference type="SUPFAM" id="SSF51011">
    <property type="entry name" value="Glycosyl hydrolase domain"/>
    <property type="match status" value="1"/>
</dbReference>
<feature type="chain" id="PRO_5016082572" description="Alpha-galactosidase" evidence="11">
    <location>
        <begin position="31"/>
        <end position="567"/>
    </location>
</feature>
<evidence type="ECO:0000256" key="10">
    <source>
        <dbReference type="RuleBase" id="RU361168"/>
    </source>
</evidence>
<dbReference type="PROSITE" id="PS00512">
    <property type="entry name" value="ALPHA_GALACTOSIDASE"/>
    <property type="match status" value="1"/>
</dbReference>
<dbReference type="InterPro" id="IPR035992">
    <property type="entry name" value="Ricin_B-like_lectins"/>
</dbReference>
<evidence type="ECO:0000256" key="5">
    <source>
        <dbReference type="ARBA" id="ARBA00022729"/>
    </source>
</evidence>
<evidence type="ECO:0000256" key="9">
    <source>
        <dbReference type="ARBA" id="ARBA00023295"/>
    </source>
</evidence>
<dbReference type="InterPro" id="IPR017853">
    <property type="entry name" value="GH"/>
</dbReference>
<comment type="catalytic activity">
    <reaction evidence="10">
        <text>Hydrolysis of terminal, non-reducing alpha-D-galactose residues in alpha-D-galactosides, including galactose oligosaccharides, galactomannans and galactolipids.</text>
        <dbReference type="EC" id="3.2.1.22"/>
    </reaction>
</comment>
<dbReference type="GO" id="GO:0004557">
    <property type="term" value="F:alpha-galactosidase activity"/>
    <property type="evidence" value="ECO:0007669"/>
    <property type="project" value="UniProtKB-EC"/>
</dbReference>
<evidence type="ECO:0000256" key="1">
    <source>
        <dbReference type="ARBA" id="ARBA00003969"/>
    </source>
</evidence>
<dbReference type="RefSeq" id="WP_110673176.1">
    <property type="nucleotide sequence ID" value="NZ_PYBW01000155.1"/>
</dbReference>
<evidence type="ECO:0000313" key="14">
    <source>
        <dbReference type="Proteomes" id="UP000248039"/>
    </source>
</evidence>
<evidence type="ECO:0000256" key="6">
    <source>
        <dbReference type="ARBA" id="ARBA00022734"/>
    </source>
</evidence>
<comment type="similarity">
    <text evidence="3 10">Belongs to the glycosyl hydrolase 27 family.</text>
</comment>
<dbReference type="PROSITE" id="PS50231">
    <property type="entry name" value="RICIN_B_LECTIN"/>
    <property type="match status" value="1"/>
</dbReference>
<dbReference type="PRINTS" id="PR00740">
    <property type="entry name" value="GLHYDRLASE27"/>
</dbReference>
<evidence type="ECO:0000256" key="2">
    <source>
        <dbReference type="ARBA" id="ARBA00004613"/>
    </source>
</evidence>
<evidence type="ECO:0000256" key="7">
    <source>
        <dbReference type="ARBA" id="ARBA00022801"/>
    </source>
</evidence>
<dbReference type="CDD" id="cd14792">
    <property type="entry name" value="GH27"/>
    <property type="match status" value="1"/>
</dbReference>
<gene>
    <name evidence="13" type="ORF">C7C46_30515</name>
</gene>
<evidence type="ECO:0000313" key="13">
    <source>
        <dbReference type="EMBL" id="PYC67042.1"/>
    </source>
</evidence>
<feature type="domain" description="Ricin B lectin" evidence="12">
    <location>
        <begin position="442"/>
        <end position="566"/>
    </location>
</feature>
<dbReference type="SUPFAM" id="SSF51445">
    <property type="entry name" value="(Trans)glycosidases"/>
    <property type="match status" value="1"/>
</dbReference>
<proteinExistence type="inferred from homology"/>
<protein>
    <recommendedName>
        <fullName evidence="10">Alpha-galactosidase</fullName>
        <ecNumber evidence="10">3.2.1.22</ecNumber>
    </recommendedName>
    <alternativeName>
        <fullName evidence="10">Melibiase</fullName>
    </alternativeName>
</protein>
<keyword evidence="10" id="KW-1015">Disulfide bond</keyword>
<dbReference type="EMBL" id="PYBW01000155">
    <property type="protein sequence ID" value="PYC67042.1"/>
    <property type="molecule type" value="Genomic_DNA"/>
</dbReference>
<dbReference type="SUPFAM" id="SSF50370">
    <property type="entry name" value="Ricin B-like lectins"/>
    <property type="match status" value="1"/>
</dbReference>
<dbReference type="InterPro" id="IPR000111">
    <property type="entry name" value="Glyco_hydro_27/36_CS"/>
</dbReference>
<evidence type="ECO:0000259" key="12">
    <source>
        <dbReference type="SMART" id="SM00458"/>
    </source>
</evidence>
<comment type="caution">
    <text evidence="13">The sequence shown here is derived from an EMBL/GenBank/DDBJ whole genome shotgun (WGS) entry which is preliminary data.</text>
</comment>
<dbReference type="SMART" id="SM00458">
    <property type="entry name" value="RICIN"/>
    <property type="match status" value="1"/>
</dbReference>
<name>A0A2V4NXU9_9ACTN</name>
<dbReference type="PANTHER" id="PTHR11452:SF91">
    <property type="entry name" value="ALPHA-GALACTOSIDASE A-RELATED"/>
    <property type="match status" value="1"/>
</dbReference>
<dbReference type="Gene3D" id="2.60.40.1180">
    <property type="entry name" value="Golgi alpha-mannosidase II"/>
    <property type="match status" value="1"/>
</dbReference>
<organism evidence="13 14">
    <name type="scientific">Streptomyces tateyamensis</name>
    <dbReference type="NCBI Taxonomy" id="565073"/>
    <lineage>
        <taxon>Bacteria</taxon>
        <taxon>Bacillati</taxon>
        <taxon>Actinomycetota</taxon>
        <taxon>Actinomycetes</taxon>
        <taxon>Kitasatosporales</taxon>
        <taxon>Streptomycetaceae</taxon>
        <taxon>Streptomyces</taxon>
    </lineage>
</organism>
<dbReference type="OrthoDB" id="9807519at2"/>
<comment type="subcellular location">
    <subcellularLocation>
        <location evidence="2">Secreted</location>
    </subcellularLocation>
</comment>
<feature type="signal peptide" evidence="11">
    <location>
        <begin position="1"/>
        <end position="30"/>
    </location>
</feature>
<dbReference type="Pfam" id="PF16499">
    <property type="entry name" value="Melibiase_2"/>
    <property type="match status" value="1"/>
</dbReference>
<dbReference type="EC" id="3.2.1.22" evidence="10"/>
<dbReference type="Proteomes" id="UP000248039">
    <property type="component" value="Unassembled WGS sequence"/>
</dbReference>
<evidence type="ECO:0000256" key="3">
    <source>
        <dbReference type="ARBA" id="ARBA00009743"/>
    </source>
</evidence>
<keyword evidence="6" id="KW-0430">Lectin</keyword>
<keyword evidence="14" id="KW-1185">Reference proteome</keyword>